<keyword evidence="3" id="KW-0238">DNA-binding</keyword>
<dbReference type="Gene3D" id="1.10.10.10">
    <property type="entry name" value="Winged helix-like DNA-binding domain superfamily/Winged helix DNA-binding domain"/>
    <property type="match status" value="1"/>
</dbReference>
<dbReference type="PANTHER" id="PTHR30126:SF2">
    <property type="entry name" value="HTH-TYPE TRANSCRIPTIONAL REGULATOR YJIE"/>
    <property type="match status" value="1"/>
</dbReference>
<dbReference type="SUPFAM" id="SSF46785">
    <property type="entry name" value="Winged helix' DNA-binding domain"/>
    <property type="match status" value="1"/>
</dbReference>
<keyword evidence="4" id="KW-0804">Transcription</keyword>
<accession>A0ABT5MDP6</accession>
<sequence length="315" mass="33816">MNLSWLDDFLALSATGNFSRAADERHMTQPAFGRRVKALEEWMGTDLFDRSSQPVRLTEAGLWFQQIAQDLLDQVARIPGEACAVAEANANVLKLAATHALSFSFVPGWLRQYESLTTQCTVQLGSDVLQRCEALLEQSKVQFCLCHAHAQVPGRLDLLGFASVQVGTDVLMPVSAPDANGKAIHPLQGEAGPVAWLSYSAESGLGRILRETRDLSQAKMATHTVFSAHLASVLRTLVLDGRGLAWLPQSLIKEDLAAGRMVPAAAALWSLELEIRLYRAQGVLGKAAESLWAEVSAGHVGSIAAAGEAPGPLSP</sequence>
<dbReference type="PRINTS" id="PR00039">
    <property type="entry name" value="HTHLYSR"/>
</dbReference>
<dbReference type="Gene3D" id="3.40.190.10">
    <property type="entry name" value="Periplasmic binding protein-like II"/>
    <property type="match status" value="1"/>
</dbReference>
<feature type="domain" description="HTH lysR-type" evidence="5">
    <location>
        <begin position="1"/>
        <end position="58"/>
    </location>
</feature>
<dbReference type="Proteomes" id="UP001528672">
    <property type="component" value="Unassembled WGS sequence"/>
</dbReference>
<reference evidence="6 7" key="1">
    <citation type="submission" date="2023-02" db="EMBL/GenBank/DDBJ databases">
        <title>Bacterial whole genome sequence for Curvibacter sp. HBC28.</title>
        <authorList>
            <person name="Le V."/>
            <person name="Ko S.-R."/>
            <person name="Ahn C.-Y."/>
            <person name="Oh H.-M."/>
        </authorList>
    </citation>
    <scope>NUCLEOTIDE SEQUENCE [LARGE SCALE GENOMIC DNA]</scope>
    <source>
        <strain evidence="6 7">HBC28</strain>
    </source>
</reference>
<dbReference type="InterPro" id="IPR036390">
    <property type="entry name" value="WH_DNA-bd_sf"/>
</dbReference>
<name>A0ABT5MDP6_9BURK</name>
<dbReference type="PANTHER" id="PTHR30126">
    <property type="entry name" value="HTH-TYPE TRANSCRIPTIONAL REGULATOR"/>
    <property type="match status" value="1"/>
</dbReference>
<gene>
    <name evidence="6" type="ORF">PSQ39_05120</name>
</gene>
<dbReference type="Pfam" id="PF00126">
    <property type="entry name" value="HTH_1"/>
    <property type="match status" value="1"/>
</dbReference>
<dbReference type="InterPro" id="IPR036388">
    <property type="entry name" value="WH-like_DNA-bd_sf"/>
</dbReference>
<dbReference type="CDD" id="cd05466">
    <property type="entry name" value="PBP2_LTTR_substrate"/>
    <property type="match status" value="1"/>
</dbReference>
<comment type="similarity">
    <text evidence="1">Belongs to the LysR transcriptional regulatory family.</text>
</comment>
<evidence type="ECO:0000256" key="1">
    <source>
        <dbReference type="ARBA" id="ARBA00009437"/>
    </source>
</evidence>
<protein>
    <submittedName>
        <fullName evidence="6">LysR family transcriptional regulator</fullName>
    </submittedName>
</protein>
<keyword evidence="2" id="KW-0805">Transcription regulation</keyword>
<comment type="caution">
    <text evidence="6">The sequence shown here is derived from an EMBL/GenBank/DDBJ whole genome shotgun (WGS) entry which is preliminary data.</text>
</comment>
<dbReference type="InterPro" id="IPR005119">
    <property type="entry name" value="LysR_subst-bd"/>
</dbReference>
<dbReference type="Pfam" id="PF03466">
    <property type="entry name" value="LysR_substrate"/>
    <property type="match status" value="1"/>
</dbReference>
<proteinExistence type="inferred from homology"/>
<evidence type="ECO:0000313" key="7">
    <source>
        <dbReference type="Proteomes" id="UP001528672"/>
    </source>
</evidence>
<evidence type="ECO:0000256" key="4">
    <source>
        <dbReference type="ARBA" id="ARBA00023163"/>
    </source>
</evidence>
<evidence type="ECO:0000313" key="6">
    <source>
        <dbReference type="EMBL" id="MDD0814007.1"/>
    </source>
</evidence>
<keyword evidence="7" id="KW-1185">Reference proteome</keyword>
<evidence type="ECO:0000259" key="5">
    <source>
        <dbReference type="PROSITE" id="PS50931"/>
    </source>
</evidence>
<evidence type="ECO:0000256" key="3">
    <source>
        <dbReference type="ARBA" id="ARBA00023125"/>
    </source>
</evidence>
<dbReference type="SUPFAM" id="SSF53850">
    <property type="entry name" value="Periplasmic binding protein-like II"/>
    <property type="match status" value="1"/>
</dbReference>
<dbReference type="EMBL" id="JAQSIO010000002">
    <property type="protein sequence ID" value="MDD0814007.1"/>
    <property type="molecule type" value="Genomic_DNA"/>
</dbReference>
<dbReference type="PROSITE" id="PS50931">
    <property type="entry name" value="HTH_LYSR"/>
    <property type="match status" value="1"/>
</dbReference>
<evidence type="ECO:0000256" key="2">
    <source>
        <dbReference type="ARBA" id="ARBA00023015"/>
    </source>
</evidence>
<organism evidence="6 7">
    <name type="scientific">Curvibacter microcysteis</name>
    <dbReference type="NCBI Taxonomy" id="3026419"/>
    <lineage>
        <taxon>Bacteria</taxon>
        <taxon>Pseudomonadati</taxon>
        <taxon>Pseudomonadota</taxon>
        <taxon>Betaproteobacteria</taxon>
        <taxon>Burkholderiales</taxon>
        <taxon>Comamonadaceae</taxon>
        <taxon>Curvibacter</taxon>
    </lineage>
</organism>
<dbReference type="InterPro" id="IPR000847">
    <property type="entry name" value="LysR_HTH_N"/>
</dbReference>